<reference evidence="4 5" key="1">
    <citation type="submission" date="2014-12" db="EMBL/GenBank/DDBJ databases">
        <title>Genome sequence of Flavobacterium beibuense RSKm HC5.</title>
        <authorList>
            <person name="Kim J.F."/>
            <person name="Song J.Y."/>
            <person name="Kwak M.-J."/>
            <person name="Lee S.-W."/>
        </authorList>
    </citation>
    <scope>NUCLEOTIDE SEQUENCE [LARGE SCALE GENOMIC DNA]</scope>
    <source>
        <strain evidence="4 5">RSKm HC5</strain>
    </source>
</reference>
<feature type="signal peptide" evidence="2">
    <location>
        <begin position="1"/>
        <end position="18"/>
    </location>
</feature>
<dbReference type="GO" id="GO:0006508">
    <property type="term" value="P:proteolysis"/>
    <property type="evidence" value="ECO:0007669"/>
    <property type="project" value="InterPro"/>
</dbReference>
<dbReference type="PANTHER" id="PTHR43265:SF1">
    <property type="entry name" value="ESTERASE ESTD"/>
    <property type="match status" value="1"/>
</dbReference>
<dbReference type="GO" id="GO:0004252">
    <property type="term" value="F:serine-type endopeptidase activity"/>
    <property type="evidence" value="ECO:0007669"/>
    <property type="project" value="InterPro"/>
</dbReference>
<dbReference type="OrthoDB" id="9809549at2"/>
<keyword evidence="5" id="KW-1185">Reference proteome</keyword>
<evidence type="ECO:0000259" key="3">
    <source>
        <dbReference type="Pfam" id="PF12146"/>
    </source>
</evidence>
<dbReference type="Proteomes" id="UP000289775">
    <property type="component" value="Unassembled WGS sequence"/>
</dbReference>
<dbReference type="PROSITE" id="PS00708">
    <property type="entry name" value="PRO_ENDOPEP_SER"/>
    <property type="match status" value="1"/>
</dbReference>
<dbReference type="PANTHER" id="PTHR43265">
    <property type="entry name" value="ESTERASE ESTD"/>
    <property type="match status" value="1"/>
</dbReference>
<dbReference type="AlphaFoldDB" id="A0A444WIS1"/>
<dbReference type="Gene3D" id="3.40.50.1820">
    <property type="entry name" value="alpha/beta hydrolase"/>
    <property type="match status" value="1"/>
</dbReference>
<dbReference type="InterPro" id="IPR002471">
    <property type="entry name" value="Pept_S9_AS"/>
</dbReference>
<evidence type="ECO:0000313" key="4">
    <source>
        <dbReference type="EMBL" id="RYJ45624.1"/>
    </source>
</evidence>
<feature type="domain" description="Serine aminopeptidase S33" evidence="3">
    <location>
        <begin position="188"/>
        <end position="279"/>
    </location>
</feature>
<evidence type="ECO:0000313" key="5">
    <source>
        <dbReference type="Proteomes" id="UP000289775"/>
    </source>
</evidence>
<dbReference type="SUPFAM" id="SSF53474">
    <property type="entry name" value="alpha/beta-Hydrolases"/>
    <property type="match status" value="1"/>
</dbReference>
<dbReference type="GO" id="GO:0052689">
    <property type="term" value="F:carboxylic ester hydrolase activity"/>
    <property type="evidence" value="ECO:0007669"/>
    <property type="project" value="TreeGrafter"/>
</dbReference>
<dbReference type="InterPro" id="IPR053145">
    <property type="entry name" value="AB_hydrolase_Est10"/>
</dbReference>
<name>A0A444WIS1_9FLAO</name>
<dbReference type="EMBL" id="JUIW01000001">
    <property type="protein sequence ID" value="RYJ45624.1"/>
    <property type="molecule type" value="Genomic_DNA"/>
</dbReference>
<sequence>MKKLITLITLCFASIAFAQDITGTWNGLLKVPGTTVRLVINITQTETGYSATMDSPDQGVTGIPVTTISFENNTLAFAIPAGQLEYNGTMENNIIKGTYKQKGYEIPLDLGRDEIKIEKPKRPQEPQPPYGYYTEDVTFKNESAGITLAGTLTLPKKEGNYPAVVLISGSGPQDRNSEILDHKPFLLLADYLTKNGIAVLRFDDRGVGESKGVFATSTSADFSTDAEAAFNYLKSRPEINKNKVGLIGHSEGGMIAPMIAARNNSVAFLVLMAGPGISGDEILMKQNYLINKAGGMPEEELQKLGSVNRKLYDVILKETDKNTIKSGLSQIYNTEMKPLFLEKGIPQEQVDQYTEMQIAELTSPWFLYFIRYNPAPNLEKVKCPILAINGSEDLQVPPQEDLAGIKNATAKGGNKKVTTKELPNLNHLFQECTTGEVSEYETIEQTIAPVALNEISTWIKQQVK</sequence>
<accession>A0A444WIS1</accession>
<organism evidence="4 5">
    <name type="scientific">Flavobacterium beibuense</name>
    <dbReference type="NCBI Taxonomy" id="657326"/>
    <lineage>
        <taxon>Bacteria</taxon>
        <taxon>Pseudomonadati</taxon>
        <taxon>Bacteroidota</taxon>
        <taxon>Flavobacteriia</taxon>
        <taxon>Flavobacteriales</taxon>
        <taxon>Flavobacteriaceae</taxon>
        <taxon>Flavobacterium</taxon>
    </lineage>
</organism>
<keyword evidence="1 4" id="KW-0378">Hydrolase</keyword>
<dbReference type="InterPro" id="IPR029058">
    <property type="entry name" value="AB_hydrolase_fold"/>
</dbReference>
<feature type="chain" id="PRO_5019284609" evidence="2">
    <location>
        <begin position="19"/>
        <end position="464"/>
    </location>
</feature>
<gene>
    <name evidence="4" type="ORF">NU09_0216</name>
</gene>
<evidence type="ECO:0000256" key="2">
    <source>
        <dbReference type="SAM" id="SignalP"/>
    </source>
</evidence>
<evidence type="ECO:0000256" key="1">
    <source>
        <dbReference type="ARBA" id="ARBA00022801"/>
    </source>
</evidence>
<keyword evidence="2" id="KW-0732">Signal</keyword>
<dbReference type="InterPro" id="IPR022742">
    <property type="entry name" value="Hydrolase_4"/>
</dbReference>
<proteinExistence type="predicted"/>
<dbReference type="RefSeq" id="WP_129749395.1">
    <property type="nucleotide sequence ID" value="NZ_JUIW01000001.1"/>
</dbReference>
<comment type="caution">
    <text evidence="4">The sequence shown here is derived from an EMBL/GenBank/DDBJ whole genome shotgun (WGS) entry which is preliminary data.</text>
</comment>
<protein>
    <submittedName>
        <fullName evidence="4">Alpha/beta hydrolase</fullName>
    </submittedName>
</protein>
<dbReference type="Pfam" id="PF12146">
    <property type="entry name" value="Hydrolase_4"/>
    <property type="match status" value="1"/>
</dbReference>